<dbReference type="Gene3D" id="3.40.190.150">
    <property type="entry name" value="Bordetella uptake gene, domain 1"/>
    <property type="match status" value="1"/>
</dbReference>
<organism evidence="3 4">
    <name type="scientific">Comamonas kerstersii</name>
    <dbReference type="NCBI Taxonomy" id="225992"/>
    <lineage>
        <taxon>Bacteria</taxon>
        <taxon>Pseudomonadati</taxon>
        <taxon>Pseudomonadota</taxon>
        <taxon>Betaproteobacteria</taxon>
        <taxon>Burkholderiales</taxon>
        <taxon>Comamonadaceae</taxon>
        <taxon>Comamonas</taxon>
    </lineage>
</organism>
<proteinExistence type="inferred from homology"/>
<dbReference type="STRING" id="225992.B5M06_10175"/>
<dbReference type="EMBL" id="LPXH01000025">
    <property type="protein sequence ID" value="KUF40919.1"/>
    <property type="molecule type" value="Genomic_DNA"/>
</dbReference>
<dbReference type="PANTHER" id="PTHR42928:SF5">
    <property type="entry name" value="BLR1237 PROTEIN"/>
    <property type="match status" value="1"/>
</dbReference>
<dbReference type="Pfam" id="PF03401">
    <property type="entry name" value="TctC"/>
    <property type="match status" value="1"/>
</dbReference>
<dbReference type="PIRSF" id="PIRSF017082">
    <property type="entry name" value="YflP"/>
    <property type="match status" value="1"/>
</dbReference>
<keyword evidence="4" id="KW-1185">Reference proteome</keyword>
<protein>
    <submittedName>
        <fullName evidence="3">ABC transporter substrate-binding protein</fullName>
    </submittedName>
</protein>
<dbReference type="Proteomes" id="UP000053300">
    <property type="component" value="Unassembled WGS sequence"/>
</dbReference>
<sequence length="327" mass="34065">MMNALRRGVLTAALCAAVVPAVSWADAAQWPNKPIHIIVAYPGGGVSDVVARALGEKLSTQLNTPVVVENRAGAGGVIGMDAVAKAAPDGYTIGFSAISPLALTPHLNGTPFDPARDITPVVSVMYSPVLILGTTANRAASFKELLEESKASPGVIRWATAGLASLGHIVLEQIKYEGKVDITHIPYKGGGQQLNDALGAQYEVLSTNAGPTVMQHIKAGKLHPLAVGAPQRLESMPKVPTLAELGFPAANTTSLFGIFAPGKTPQDIVLRLNQELNKALAEPDIQAKLKASDNVPMGGDAQTFAKQIAQESANNARIVKAANLQAN</sequence>
<feature type="signal peptide" evidence="2">
    <location>
        <begin position="1"/>
        <end position="27"/>
    </location>
</feature>
<dbReference type="CDD" id="cd07012">
    <property type="entry name" value="PBP2_Bug_TTT"/>
    <property type="match status" value="1"/>
</dbReference>
<evidence type="ECO:0000313" key="4">
    <source>
        <dbReference type="Proteomes" id="UP000053300"/>
    </source>
</evidence>
<accession>A0A0W7Z0F1</accession>
<dbReference type="InterPro" id="IPR005064">
    <property type="entry name" value="BUG"/>
</dbReference>
<name>A0A0W7Z0F1_9BURK</name>
<evidence type="ECO:0000256" key="1">
    <source>
        <dbReference type="ARBA" id="ARBA00006987"/>
    </source>
</evidence>
<gene>
    <name evidence="3" type="ORF">AS359_08750</name>
</gene>
<keyword evidence="2" id="KW-0732">Signal</keyword>
<comment type="similarity">
    <text evidence="1">Belongs to the UPF0065 (bug) family.</text>
</comment>
<dbReference type="RefSeq" id="WP_058879721.1">
    <property type="nucleotide sequence ID" value="NZ_CAUCIF010000001.1"/>
</dbReference>
<reference evidence="3 4" key="1">
    <citation type="submission" date="2015-12" db="EMBL/GenBank/DDBJ databases">
        <title>Complete genome sequence of a multi-drug resistant strain Acidovorax sp. 12322-1.</title>
        <authorList>
            <person name="Ming D."/>
            <person name="Wang M."/>
            <person name="Hu S."/>
            <person name="Zhou Y."/>
            <person name="Jiang T."/>
        </authorList>
    </citation>
    <scope>NUCLEOTIDE SEQUENCE [LARGE SCALE GENOMIC DNA]</scope>
    <source>
        <strain evidence="3 4">12322-1</strain>
    </source>
</reference>
<evidence type="ECO:0000313" key="3">
    <source>
        <dbReference type="EMBL" id="KUF40919.1"/>
    </source>
</evidence>
<dbReference type="AlphaFoldDB" id="A0A0W7Z0F1"/>
<dbReference type="PANTHER" id="PTHR42928">
    <property type="entry name" value="TRICARBOXYLATE-BINDING PROTEIN"/>
    <property type="match status" value="1"/>
</dbReference>
<dbReference type="InterPro" id="IPR042100">
    <property type="entry name" value="Bug_dom1"/>
</dbReference>
<comment type="caution">
    <text evidence="3">The sequence shown here is derived from an EMBL/GenBank/DDBJ whole genome shotgun (WGS) entry which is preliminary data.</text>
</comment>
<evidence type="ECO:0000256" key="2">
    <source>
        <dbReference type="SAM" id="SignalP"/>
    </source>
</evidence>
<dbReference type="Gene3D" id="3.40.190.10">
    <property type="entry name" value="Periplasmic binding protein-like II"/>
    <property type="match status" value="1"/>
</dbReference>
<feature type="chain" id="PRO_5006938916" evidence="2">
    <location>
        <begin position="28"/>
        <end position="327"/>
    </location>
</feature>